<sequence>MHRTRTAAALLIAMTASAVSGCVSVGGADAPHSRSDASESEPEPAPQARGDAEPRLVTAPAHEALRMMKPDAPRSKDALRRPEQPKRDRAPGAGATQATQPDQPDQPRQQHTGGTNASGPADGSPLRGAPVPPESMLPEADLCGLGERYGRWEPDSPQARICREKYGS</sequence>
<dbReference type="EMBL" id="JASCIS010000005">
    <property type="protein sequence ID" value="MDI3418365.1"/>
    <property type="molecule type" value="Genomic_DNA"/>
</dbReference>
<dbReference type="RefSeq" id="WP_282534275.1">
    <property type="nucleotide sequence ID" value="NZ_JASCIS010000005.1"/>
</dbReference>
<proteinExistence type="predicted"/>
<name>A0ABT6SRZ2_9ACTN</name>
<dbReference type="Proteomes" id="UP001237105">
    <property type="component" value="Unassembled WGS sequence"/>
</dbReference>
<evidence type="ECO:0000313" key="4">
    <source>
        <dbReference type="Proteomes" id="UP001237105"/>
    </source>
</evidence>
<protein>
    <recommendedName>
        <fullName evidence="5">Lipoprotein</fullName>
    </recommendedName>
</protein>
<comment type="caution">
    <text evidence="3">The sequence shown here is derived from an EMBL/GenBank/DDBJ whole genome shotgun (WGS) entry which is preliminary data.</text>
</comment>
<evidence type="ECO:0000256" key="1">
    <source>
        <dbReference type="SAM" id="MobiDB-lite"/>
    </source>
</evidence>
<reference evidence="3 4" key="1">
    <citation type="submission" date="2023-05" db="EMBL/GenBank/DDBJ databases">
        <title>Draft genome sequence of Streptomyces sp. B-S-A12 isolated from a cave soil in Thailand.</title>
        <authorList>
            <person name="Chamroensaksri N."/>
            <person name="Muangham S."/>
        </authorList>
    </citation>
    <scope>NUCLEOTIDE SEQUENCE [LARGE SCALE GENOMIC DNA]</scope>
    <source>
        <strain evidence="3 4">B-S-A12</strain>
    </source>
</reference>
<keyword evidence="2" id="KW-0732">Signal</keyword>
<keyword evidence="4" id="KW-1185">Reference proteome</keyword>
<evidence type="ECO:0008006" key="5">
    <source>
        <dbReference type="Google" id="ProtNLM"/>
    </source>
</evidence>
<feature type="compositionally biased region" description="Low complexity" evidence="1">
    <location>
        <begin position="95"/>
        <end position="110"/>
    </location>
</feature>
<accession>A0ABT6SRZ2</accession>
<feature type="compositionally biased region" description="Basic and acidic residues" evidence="1">
    <location>
        <begin position="63"/>
        <end position="90"/>
    </location>
</feature>
<feature type="chain" id="PRO_5046626826" description="Lipoprotein" evidence="2">
    <location>
        <begin position="19"/>
        <end position="168"/>
    </location>
</feature>
<feature type="region of interest" description="Disordered" evidence="1">
    <location>
        <begin position="23"/>
        <end position="168"/>
    </location>
</feature>
<evidence type="ECO:0000256" key="2">
    <source>
        <dbReference type="SAM" id="SignalP"/>
    </source>
</evidence>
<feature type="signal peptide" evidence="2">
    <location>
        <begin position="1"/>
        <end position="18"/>
    </location>
</feature>
<dbReference type="PROSITE" id="PS51257">
    <property type="entry name" value="PROKAR_LIPOPROTEIN"/>
    <property type="match status" value="1"/>
</dbReference>
<organism evidence="3 4">
    <name type="scientific">Streptomyces luteolus</name>
    <dbReference type="NCBI Taxonomy" id="3043615"/>
    <lineage>
        <taxon>Bacteria</taxon>
        <taxon>Bacillati</taxon>
        <taxon>Actinomycetota</taxon>
        <taxon>Actinomycetes</taxon>
        <taxon>Kitasatosporales</taxon>
        <taxon>Streptomycetaceae</taxon>
        <taxon>Streptomyces</taxon>
    </lineage>
</organism>
<evidence type="ECO:0000313" key="3">
    <source>
        <dbReference type="EMBL" id="MDI3418365.1"/>
    </source>
</evidence>
<gene>
    <name evidence="3" type="ORF">QIT00_07280</name>
</gene>